<accession>A0AAE2C2X3</accession>
<gene>
    <name evidence="9" type="ORF">Sango_0290100</name>
</gene>
<comment type="subcellular location">
    <subcellularLocation>
        <location evidence="1 6">Endoplasmic reticulum membrane</location>
        <topology evidence="1 6">Multi-pass membrane protein</topology>
    </subcellularLocation>
</comment>
<keyword evidence="2 6" id="KW-0812">Transmembrane</keyword>
<feature type="domain" description="Reticulon" evidence="8">
    <location>
        <begin position="308"/>
        <end position="437"/>
    </location>
</feature>
<dbReference type="PROSITE" id="PS50845">
    <property type="entry name" value="RETICULON"/>
    <property type="match status" value="1"/>
</dbReference>
<comment type="caution">
    <text evidence="6">Lacks conserved residue(s) required for the propagation of feature annotation.</text>
</comment>
<dbReference type="PANTHER" id="PTHR10994">
    <property type="entry name" value="RETICULON"/>
    <property type="match status" value="1"/>
</dbReference>
<keyword evidence="5 6" id="KW-0472">Membrane</keyword>
<keyword evidence="10" id="KW-1185">Reference proteome</keyword>
<dbReference type="Pfam" id="PF02453">
    <property type="entry name" value="Reticulon"/>
    <property type="match status" value="1"/>
</dbReference>
<evidence type="ECO:0000256" key="4">
    <source>
        <dbReference type="ARBA" id="ARBA00022989"/>
    </source>
</evidence>
<name>A0AAE2C2X3_9LAMI</name>
<comment type="caution">
    <text evidence="9">The sequence shown here is derived from an EMBL/GenBank/DDBJ whole genome shotgun (WGS) entry which is preliminary data.</text>
</comment>
<dbReference type="InterPro" id="IPR003388">
    <property type="entry name" value="Reticulon"/>
</dbReference>
<evidence type="ECO:0000256" key="7">
    <source>
        <dbReference type="SAM" id="MobiDB-lite"/>
    </source>
</evidence>
<evidence type="ECO:0000256" key="1">
    <source>
        <dbReference type="ARBA" id="ARBA00004477"/>
    </source>
</evidence>
<evidence type="ECO:0000256" key="3">
    <source>
        <dbReference type="ARBA" id="ARBA00022824"/>
    </source>
</evidence>
<keyword evidence="4 6" id="KW-1133">Transmembrane helix</keyword>
<evidence type="ECO:0000259" key="8">
    <source>
        <dbReference type="PROSITE" id="PS50845"/>
    </source>
</evidence>
<reference evidence="9" key="1">
    <citation type="submission" date="2020-06" db="EMBL/GenBank/DDBJ databases">
        <authorList>
            <person name="Li T."/>
            <person name="Hu X."/>
            <person name="Zhang T."/>
            <person name="Song X."/>
            <person name="Zhang H."/>
            <person name="Dai N."/>
            <person name="Sheng W."/>
            <person name="Hou X."/>
            <person name="Wei L."/>
        </authorList>
    </citation>
    <scope>NUCLEOTIDE SEQUENCE</scope>
    <source>
        <strain evidence="9">K16</strain>
        <tissue evidence="9">Leaf</tissue>
    </source>
</reference>
<dbReference type="GO" id="GO:0009617">
    <property type="term" value="P:response to bacterium"/>
    <property type="evidence" value="ECO:0007669"/>
    <property type="project" value="InterPro"/>
</dbReference>
<feature type="compositionally biased region" description="Pro residues" evidence="7">
    <location>
        <begin position="28"/>
        <end position="37"/>
    </location>
</feature>
<feature type="region of interest" description="Disordered" evidence="7">
    <location>
        <begin position="1"/>
        <end position="53"/>
    </location>
</feature>
<dbReference type="EMBL" id="JACGWL010000002">
    <property type="protein sequence ID" value="KAK4407091.1"/>
    <property type="molecule type" value="Genomic_DNA"/>
</dbReference>
<sequence length="450" mass="49682">MSSSSGRATSVAAGDLQVVSVADRSPAALPPRPPPPSSSSSTALVEYKPPAANPEDEDLEIKLRRIIECVPVRVSNTSGSSAGSGSGDFHQLLRRQMCQLMSIIVLNSPGTSGLDAPLFCSSRLFIQILLIYPFIDELGTAEHLCLNWARPLVGVTYMGLSFFGSSVCCRLSSYSERGARNKRIKRGAISFNFVLYFARRDSCVLGGIRYQYCGGKVSGRIYQASVLRVSANHIPHSESLCFLVKVGDSIITMRESYCKGALVLLFFERGYKLYYLASTGPGYEMMIKERIPNDTRSEELVLIQSIAPLPPIPNLEVTEEIVLMAADETRVWVNYALSIAHDIAIGGNLRLFFQLAVGLWIVSCIGSLFDFLTLIYLGVLLCLSLPILYEKYQIPIDDKLTAAYKIAQEVLHATICEYESGTFADSWHLASEEIDFEISRKFANHGKWIL</sequence>
<feature type="transmembrane region" description="Helical" evidence="6">
    <location>
        <begin position="359"/>
        <end position="389"/>
    </location>
</feature>
<evidence type="ECO:0000313" key="10">
    <source>
        <dbReference type="Proteomes" id="UP001289374"/>
    </source>
</evidence>
<dbReference type="AlphaFoldDB" id="A0AAE2C2X3"/>
<dbReference type="GO" id="GO:0005789">
    <property type="term" value="C:endoplasmic reticulum membrane"/>
    <property type="evidence" value="ECO:0007669"/>
    <property type="project" value="UniProtKB-SubCell"/>
</dbReference>
<protein>
    <recommendedName>
        <fullName evidence="6">Reticulon-like protein</fullName>
    </recommendedName>
</protein>
<dbReference type="InterPro" id="IPR045064">
    <property type="entry name" value="Reticulon-like"/>
</dbReference>
<organism evidence="9 10">
    <name type="scientific">Sesamum angolense</name>
    <dbReference type="NCBI Taxonomy" id="2727404"/>
    <lineage>
        <taxon>Eukaryota</taxon>
        <taxon>Viridiplantae</taxon>
        <taxon>Streptophyta</taxon>
        <taxon>Embryophyta</taxon>
        <taxon>Tracheophyta</taxon>
        <taxon>Spermatophyta</taxon>
        <taxon>Magnoliopsida</taxon>
        <taxon>eudicotyledons</taxon>
        <taxon>Gunneridae</taxon>
        <taxon>Pentapetalae</taxon>
        <taxon>asterids</taxon>
        <taxon>lamiids</taxon>
        <taxon>Lamiales</taxon>
        <taxon>Pedaliaceae</taxon>
        <taxon>Sesamum</taxon>
    </lineage>
</organism>
<dbReference type="Proteomes" id="UP001289374">
    <property type="component" value="Unassembled WGS sequence"/>
</dbReference>
<proteinExistence type="predicted"/>
<evidence type="ECO:0000313" key="9">
    <source>
        <dbReference type="EMBL" id="KAK4407091.1"/>
    </source>
</evidence>
<evidence type="ECO:0000256" key="5">
    <source>
        <dbReference type="ARBA" id="ARBA00023136"/>
    </source>
</evidence>
<reference evidence="9" key="2">
    <citation type="journal article" date="2024" name="Plant">
        <title>Genomic evolution and insights into agronomic trait innovations of Sesamum species.</title>
        <authorList>
            <person name="Miao H."/>
            <person name="Wang L."/>
            <person name="Qu L."/>
            <person name="Liu H."/>
            <person name="Sun Y."/>
            <person name="Le M."/>
            <person name="Wang Q."/>
            <person name="Wei S."/>
            <person name="Zheng Y."/>
            <person name="Lin W."/>
            <person name="Duan Y."/>
            <person name="Cao H."/>
            <person name="Xiong S."/>
            <person name="Wang X."/>
            <person name="Wei L."/>
            <person name="Li C."/>
            <person name="Ma Q."/>
            <person name="Ju M."/>
            <person name="Zhao R."/>
            <person name="Li G."/>
            <person name="Mu C."/>
            <person name="Tian Q."/>
            <person name="Mei H."/>
            <person name="Zhang T."/>
            <person name="Gao T."/>
            <person name="Zhang H."/>
        </authorList>
    </citation>
    <scope>NUCLEOTIDE SEQUENCE</scope>
    <source>
        <strain evidence="9">K16</strain>
    </source>
</reference>
<evidence type="ECO:0000256" key="2">
    <source>
        <dbReference type="ARBA" id="ARBA00022692"/>
    </source>
</evidence>
<dbReference type="PANTHER" id="PTHR10994:SF154">
    <property type="entry name" value="RETICULON-LIKE PROTEIN B11"/>
    <property type="match status" value="1"/>
</dbReference>
<keyword evidence="3 6" id="KW-0256">Endoplasmic reticulum</keyword>
<evidence type="ECO:0000256" key="6">
    <source>
        <dbReference type="RuleBase" id="RU363132"/>
    </source>
</evidence>